<proteinExistence type="predicted"/>
<reference evidence="7" key="1">
    <citation type="submission" date="2021-08" db="EMBL/GenBank/DDBJ databases">
        <authorList>
            <person name="Misof B."/>
            <person name="Oliver O."/>
            <person name="Podsiadlowski L."/>
            <person name="Donath A."/>
            <person name="Peters R."/>
            <person name="Mayer C."/>
            <person name="Rust J."/>
            <person name="Gunkel S."/>
            <person name="Lesny P."/>
            <person name="Martin S."/>
            <person name="Oeyen J.P."/>
            <person name="Petersen M."/>
            <person name="Panagiotis P."/>
            <person name="Wilbrandt J."/>
            <person name="Tanja T."/>
        </authorList>
    </citation>
    <scope>NUCLEOTIDE SEQUENCE</scope>
    <source>
        <strain evidence="7">GBR_01_08_01A</strain>
        <tissue evidence="7">Thorax + abdomen</tissue>
    </source>
</reference>
<organism evidence="7 8">
    <name type="scientific">Odynerus spinipes</name>
    <dbReference type="NCBI Taxonomy" id="1348599"/>
    <lineage>
        <taxon>Eukaryota</taxon>
        <taxon>Metazoa</taxon>
        <taxon>Ecdysozoa</taxon>
        <taxon>Arthropoda</taxon>
        <taxon>Hexapoda</taxon>
        <taxon>Insecta</taxon>
        <taxon>Pterygota</taxon>
        <taxon>Neoptera</taxon>
        <taxon>Endopterygota</taxon>
        <taxon>Hymenoptera</taxon>
        <taxon>Apocrita</taxon>
        <taxon>Aculeata</taxon>
        <taxon>Vespoidea</taxon>
        <taxon>Vespidae</taxon>
        <taxon>Eumeninae</taxon>
        <taxon>Odynerus</taxon>
    </lineage>
</organism>
<dbReference type="InterPro" id="IPR036322">
    <property type="entry name" value="WD40_repeat_dom_sf"/>
</dbReference>
<evidence type="ECO:0000256" key="5">
    <source>
        <dbReference type="ARBA" id="ARBA00040994"/>
    </source>
</evidence>
<reference evidence="7" key="2">
    <citation type="journal article" date="2023" name="Commun. Biol.">
        <title>Intrasexual cuticular hydrocarbon dimorphism in a wasp sheds light on hydrocarbon biosynthesis genes in Hymenoptera.</title>
        <authorList>
            <person name="Moris V.C."/>
            <person name="Podsiadlowski L."/>
            <person name="Martin S."/>
            <person name="Oeyen J.P."/>
            <person name="Donath A."/>
            <person name="Petersen M."/>
            <person name="Wilbrandt J."/>
            <person name="Misof B."/>
            <person name="Liedtke D."/>
            <person name="Thamm M."/>
            <person name="Scheiner R."/>
            <person name="Schmitt T."/>
            <person name="Niehuis O."/>
        </authorList>
    </citation>
    <scope>NUCLEOTIDE SEQUENCE</scope>
    <source>
        <strain evidence="7">GBR_01_08_01A</strain>
    </source>
</reference>
<keyword evidence="3" id="KW-0677">Repeat</keyword>
<evidence type="ECO:0000256" key="6">
    <source>
        <dbReference type="SAM" id="MobiDB-lite"/>
    </source>
</evidence>
<keyword evidence="4" id="KW-0966">Cell projection</keyword>
<evidence type="ECO:0000256" key="3">
    <source>
        <dbReference type="ARBA" id="ARBA00022737"/>
    </source>
</evidence>
<comment type="caution">
    <text evidence="7">The sequence shown here is derived from an EMBL/GenBank/DDBJ whole genome shotgun (WGS) entry which is preliminary data.</text>
</comment>
<comment type="subcellular location">
    <subcellularLocation>
        <location evidence="1">Cell projection</location>
        <location evidence="1">Cilium</location>
    </subcellularLocation>
</comment>
<dbReference type="InterPro" id="IPR001680">
    <property type="entry name" value="WD40_rpt"/>
</dbReference>
<evidence type="ECO:0000313" key="7">
    <source>
        <dbReference type="EMBL" id="KAK2576249.1"/>
    </source>
</evidence>
<keyword evidence="2" id="KW-0853">WD repeat</keyword>
<dbReference type="PANTHER" id="PTHR13720">
    <property type="entry name" value="WD-40 REPEAT PROTEIN"/>
    <property type="match status" value="1"/>
</dbReference>
<gene>
    <name evidence="7" type="ORF">KPH14_005616</name>
</gene>
<keyword evidence="8" id="KW-1185">Reference proteome</keyword>
<dbReference type="Proteomes" id="UP001258017">
    <property type="component" value="Unassembled WGS sequence"/>
</dbReference>
<dbReference type="GO" id="GO:0031514">
    <property type="term" value="C:motile cilium"/>
    <property type="evidence" value="ECO:0007669"/>
    <property type="project" value="TreeGrafter"/>
</dbReference>
<dbReference type="InterPro" id="IPR050630">
    <property type="entry name" value="WD_repeat_EMAP"/>
</dbReference>
<protein>
    <recommendedName>
        <fullName evidence="5">Cilia- and flagella-associated protein 251</fullName>
    </recommendedName>
</protein>
<dbReference type="SUPFAM" id="SSF50978">
    <property type="entry name" value="WD40 repeat-like"/>
    <property type="match status" value="2"/>
</dbReference>
<dbReference type="Gene3D" id="2.130.10.10">
    <property type="entry name" value="YVTN repeat-like/Quinoprotein amine dehydrogenase"/>
    <property type="match status" value="2"/>
</dbReference>
<dbReference type="InterPro" id="IPR015943">
    <property type="entry name" value="WD40/YVTN_repeat-like_dom_sf"/>
</dbReference>
<feature type="region of interest" description="Disordered" evidence="6">
    <location>
        <begin position="340"/>
        <end position="363"/>
    </location>
</feature>
<sequence length="1040" mass="118655">MASPSKNSDDEKSNISKNIAEEKMSEFNTCPYKLQYSFGFNPDVPLVNLTTENRTLIAYACSHVPMICDYNSNKMLPLQGHKNNIKTLSTSNNGKWLLTADFEHDCAVIVWDTEITIPIRTLFEPHGAHGLTAARISPNAKYIVTVGNEKLQQVYFWLWTYGRDKPDATVELSDVQSDRVKEICFDNDFPKRFALTTDHHVLFFTWNKNALSYNRPEIIGKYRRFGILNSSTFISKSSNVLTATNTGFVLVWAYTPDVKHAVQDKNLKMKYIKSVKLQTCNITVILDYEGMAVTGNSNGRITFYDAQLKLLYWCQNRELDSIRSITFDLYSELFGCPYATSDTETESSTEKSTSELDSAMEDESTKNVAYREESFTLNAVTSEKKSYLTVNLEPIPKKYYDEKNSTYVAVDATIKHSKFIVKNCIVSTAKGTLALLDIPNLKCQLISKCLAAPVTSLDAHPENTYLITGNKEGILNLYDYRKRSLIVSRQVPDLPDFSTILDNQMETNKIIYVTCPQTHEILTAITALKFTPTSDLLICGMEDGTFWVLHPITLELLDDLPYKHSSQSIRIIAFTKCATYMAYSDDALSIVVFRKNDSKSPDEANIWNLIGKCHSHCLPIRQVLFGPSIAGDEIPRLFSLGEDGDIIEYDLETSGPYPDPGLKILQIDRIETIATPLHMEWYPQFGVETLFVISNSEHKYRLLNDITRMIRGTFLSPTFETPVKRFKILKENNNHIYMVFTTDKELGLQILPLDGNPYTSLGLTGHPLKITGFAVNCNDDTVFTMGYKDPCVLIWKIKFRSVNIMKHLGGEGLSPFYSLIKGRENGWLVNEMRDLFYYAQILQQGENTMKPRKISDKVSIKQIPNLMRTVGYFPSNKELENIICEVSYRNYAETGQLLEDITYEDFVKLYINHRPVFGYSIRQVRKAFATFCERESKNDEDLVLTRDQFMDILFGRYPGKTLQDDKLFGEPLTLQEAHTYLQLLIPQEDINVGLCVDPKRQESKSINFDFLPPRISYKDFVTVILGVEVLEKMKADNKVM</sequence>
<evidence type="ECO:0000256" key="2">
    <source>
        <dbReference type="ARBA" id="ARBA00022574"/>
    </source>
</evidence>
<dbReference type="AlphaFoldDB" id="A0AAD9RAV7"/>
<evidence type="ECO:0000256" key="1">
    <source>
        <dbReference type="ARBA" id="ARBA00004138"/>
    </source>
</evidence>
<evidence type="ECO:0000313" key="8">
    <source>
        <dbReference type="Proteomes" id="UP001258017"/>
    </source>
</evidence>
<dbReference type="EMBL" id="JAIFRP010004406">
    <property type="protein sequence ID" value="KAK2576249.1"/>
    <property type="molecule type" value="Genomic_DNA"/>
</dbReference>
<dbReference type="Pfam" id="PF00400">
    <property type="entry name" value="WD40"/>
    <property type="match status" value="1"/>
</dbReference>
<dbReference type="SMART" id="SM00320">
    <property type="entry name" value="WD40"/>
    <property type="match status" value="6"/>
</dbReference>
<evidence type="ECO:0000256" key="4">
    <source>
        <dbReference type="ARBA" id="ARBA00023273"/>
    </source>
</evidence>
<dbReference type="PANTHER" id="PTHR13720:SF13">
    <property type="entry name" value="CILIA- AND FLAGELLA-ASSOCIATED PROTEIN 251"/>
    <property type="match status" value="1"/>
</dbReference>
<accession>A0AAD9RAV7</accession>
<name>A0AAD9RAV7_9HYME</name>